<reference evidence="14" key="1">
    <citation type="submission" date="2024-05" db="EMBL/GenBank/DDBJ databases">
        <title>Metabacillus sp. nov., isolated from the rhizosphere soil of tomato plants.</title>
        <authorList>
            <person name="Ma R."/>
        </authorList>
    </citation>
    <scope>NUCLEOTIDE SEQUENCE</scope>
    <source>
        <strain evidence="14">DBTR6</strain>
    </source>
</reference>
<dbReference type="PROSITE" id="PS51371">
    <property type="entry name" value="CBS"/>
    <property type="match status" value="2"/>
</dbReference>
<keyword evidence="8 10" id="KW-0472">Membrane</keyword>
<dbReference type="InterPro" id="IPR016169">
    <property type="entry name" value="FAD-bd_PCMH_sub2"/>
</dbReference>
<evidence type="ECO:0000256" key="10">
    <source>
        <dbReference type="PROSITE-ProRule" id="PRU01193"/>
    </source>
</evidence>
<accession>A0ABS7UR69</accession>
<evidence type="ECO:0000313" key="14">
    <source>
        <dbReference type="EMBL" id="MBZ5750778.1"/>
    </source>
</evidence>
<dbReference type="EMBL" id="JAIQUM010000020">
    <property type="protein sequence ID" value="MBZ5750778.1"/>
    <property type="molecule type" value="Genomic_DNA"/>
</dbReference>
<name>A0ABS7UR69_9BACI</name>
<dbReference type="InterPro" id="IPR044751">
    <property type="entry name" value="Ion_transp-like_CBS"/>
</dbReference>
<dbReference type="SUPFAM" id="SSF54631">
    <property type="entry name" value="CBS-domain pair"/>
    <property type="match status" value="1"/>
</dbReference>
<dbReference type="CDD" id="cd04590">
    <property type="entry name" value="CBS_pair_CorC_HlyC_assoc"/>
    <property type="match status" value="1"/>
</dbReference>
<dbReference type="InterPro" id="IPR051676">
    <property type="entry name" value="UPF0053_domain"/>
</dbReference>
<feature type="domain" description="CBS" evidence="12">
    <location>
        <begin position="289"/>
        <end position="346"/>
    </location>
</feature>
<dbReference type="RefSeq" id="WP_224139061.1">
    <property type="nucleotide sequence ID" value="NZ_JAIQUM010000020.1"/>
</dbReference>
<sequence length="443" mass="49381">MNSSADPDSFIIGQLILIAFLTLLNAFFAASEMALVSLNKNRIAHLAGEGNKKAILLEKLIADPSSFIATIQVGITLAGFFSSASAATGLAKYFSGILGDIPYANEISVVAITIILSYTTLVFGELFPKRVALQNAERIAMFSVKPILFINKIVMPFVKLLSFSTNILVKLTRLGNNQEEKVSREEIKMLAQAGQADGTINAEELEMIKGVFQLDDKIAREIMTPRTATFAIDVNTPKEKVADLLLSENYTRIPVYQEDYDTIIGILNIKDYFAEARKVGFENVDIIHLLRVPYLVPETKYIDDLLKELQATQNHIAILIDEYGGFSGIATFEDLIEEIVGEIDDEYDEIQGELTRINENTFIASGSLLIDDFNEQFQMNIEVPSIDTIAGFILNHIGTIPEEGENTVLEYDQFTFTVQTIKDNRLEKIKIEKKLHTDVLAFQ</sequence>
<comment type="similarity">
    <text evidence="2">Belongs to the UPF0053 family.</text>
</comment>
<evidence type="ECO:0000259" key="12">
    <source>
        <dbReference type="PROSITE" id="PS51371"/>
    </source>
</evidence>
<evidence type="ECO:0000256" key="3">
    <source>
        <dbReference type="ARBA" id="ARBA00022475"/>
    </source>
</evidence>
<evidence type="ECO:0000256" key="7">
    <source>
        <dbReference type="ARBA" id="ARBA00023122"/>
    </source>
</evidence>
<dbReference type="Gene3D" id="3.30.465.10">
    <property type="match status" value="1"/>
</dbReference>
<feature type="transmembrane region" description="Helical" evidence="11">
    <location>
        <begin position="67"/>
        <end position="87"/>
    </location>
</feature>
<evidence type="ECO:0000256" key="9">
    <source>
        <dbReference type="PROSITE-ProRule" id="PRU00703"/>
    </source>
</evidence>
<evidence type="ECO:0000256" key="8">
    <source>
        <dbReference type="ARBA" id="ARBA00023136"/>
    </source>
</evidence>
<feature type="domain" description="CNNM transmembrane" evidence="13">
    <location>
        <begin position="7"/>
        <end position="204"/>
    </location>
</feature>
<evidence type="ECO:0000256" key="5">
    <source>
        <dbReference type="ARBA" id="ARBA00022737"/>
    </source>
</evidence>
<dbReference type="Pfam" id="PF00571">
    <property type="entry name" value="CBS"/>
    <property type="match status" value="2"/>
</dbReference>
<keyword evidence="6 10" id="KW-1133">Transmembrane helix</keyword>
<dbReference type="InterPro" id="IPR036318">
    <property type="entry name" value="FAD-bd_PCMH-like_sf"/>
</dbReference>
<feature type="transmembrane region" description="Helical" evidence="11">
    <location>
        <begin position="12"/>
        <end position="36"/>
    </location>
</feature>
<evidence type="ECO:0000259" key="13">
    <source>
        <dbReference type="PROSITE" id="PS51846"/>
    </source>
</evidence>
<gene>
    <name evidence="14" type="ORF">K9V48_11055</name>
</gene>
<protein>
    <submittedName>
        <fullName evidence="14">Hemolysin family protein</fullName>
    </submittedName>
</protein>
<keyword evidence="3" id="KW-1003">Cell membrane</keyword>
<comment type="caution">
    <text evidence="14">The sequence shown here is derived from an EMBL/GenBank/DDBJ whole genome shotgun (WGS) entry which is preliminary data.</text>
</comment>
<comment type="subcellular location">
    <subcellularLocation>
        <location evidence="1">Cell membrane</location>
        <topology evidence="1">Multi-pass membrane protein</topology>
    </subcellularLocation>
</comment>
<keyword evidence="4 10" id="KW-0812">Transmembrane</keyword>
<dbReference type="InterPro" id="IPR046342">
    <property type="entry name" value="CBS_dom_sf"/>
</dbReference>
<dbReference type="PROSITE" id="PS51846">
    <property type="entry name" value="CNNM"/>
    <property type="match status" value="1"/>
</dbReference>
<dbReference type="Proteomes" id="UP001165287">
    <property type="component" value="Unassembled WGS sequence"/>
</dbReference>
<dbReference type="SMART" id="SM01091">
    <property type="entry name" value="CorC_HlyC"/>
    <property type="match status" value="1"/>
</dbReference>
<dbReference type="InterPro" id="IPR005170">
    <property type="entry name" value="Transptr-assoc_dom"/>
</dbReference>
<feature type="transmembrane region" description="Helical" evidence="11">
    <location>
        <begin position="139"/>
        <end position="158"/>
    </location>
</feature>
<evidence type="ECO:0000256" key="2">
    <source>
        <dbReference type="ARBA" id="ARBA00006337"/>
    </source>
</evidence>
<evidence type="ECO:0000256" key="1">
    <source>
        <dbReference type="ARBA" id="ARBA00004651"/>
    </source>
</evidence>
<dbReference type="InterPro" id="IPR000644">
    <property type="entry name" value="CBS_dom"/>
</dbReference>
<feature type="transmembrane region" description="Helical" evidence="11">
    <location>
        <begin position="107"/>
        <end position="127"/>
    </location>
</feature>
<dbReference type="Gene3D" id="3.10.580.10">
    <property type="entry name" value="CBS-domain"/>
    <property type="match status" value="1"/>
</dbReference>
<keyword evidence="5" id="KW-0677">Repeat</keyword>
<dbReference type="SUPFAM" id="SSF56176">
    <property type="entry name" value="FAD-binding/transporter-associated domain-like"/>
    <property type="match status" value="1"/>
</dbReference>
<proteinExistence type="inferred from homology"/>
<evidence type="ECO:0000313" key="15">
    <source>
        <dbReference type="Proteomes" id="UP001165287"/>
    </source>
</evidence>
<dbReference type="InterPro" id="IPR002550">
    <property type="entry name" value="CNNM"/>
</dbReference>
<feature type="domain" description="CBS" evidence="12">
    <location>
        <begin position="223"/>
        <end position="286"/>
    </location>
</feature>
<evidence type="ECO:0000256" key="6">
    <source>
        <dbReference type="ARBA" id="ARBA00022989"/>
    </source>
</evidence>
<dbReference type="Pfam" id="PF01595">
    <property type="entry name" value="CNNM"/>
    <property type="match status" value="1"/>
</dbReference>
<dbReference type="Pfam" id="PF03471">
    <property type="entry name" value="CorC_HlyC"/>
    <property type="match status" value="1"/>
</dbReference>
<evidence type="ECO:0000256" key="11">
    <source>
        <dbReference type="SAM" id="Phobius"/>
    </source>
</evidence>
<organism evidence="14 15">
    <name type="scientific">Metabacillus rhizolycopersici</name>
    <dbReference type="NCBI Taxonomy" id="2875709"/>
    <lineage>
        <taxon>Bacteria</taxon>
        <taxon>Bacillati</taxon>
        <taxon>Bacillota</taxon>
        <taxon>Bacilli</taxon>
        <taxon>Bacillales</taxon>
        <taxon>Bacillaceae</taxon>
        <taxon>Metabacillus</taxon>
    </lineage>
</organism>
<keyword evidence="15" id="KW-1185">Reference proteome</keyword>
<evidence type="ECO:0000256" key="4">
    <source>
        <dbReference type="ARBA" id="ARBA00022692"/>
    </source>
</evidence>
<keyword evidence="7 9" id="KW-0129">CBS domain</keyword>
<dbReference type="PANTHER" id="PTHR43099">
    <property type="entry name" value="UPF0053 PROTEIN YRKA"/>
    <property type="match status" value="1"/>
</dbReference>
<dbReference type="PANTHER" id="PTHR43099:SF2">
    <property type="entry name" value="UPF0053 PROTEIN YRKA"/>
    <property type="match status" value="1"/>
</dbReference>